<dbReference type="Gene3D" id="3.30.830.10">
    <property type="entry name" value="Metalloenzyme, LuxS/M16 peptidase-like"/>
    <property type="match status" value="1"/>
</dbReference>
<dbReference type="InterPro" id="IPR011765">
    <property type="entry name" value="Pept_M16_N"/>
</dbReference>
<keyword evidence="4" id="KW-0378">Hydrolase</keyword>
<dbReference type="InterPro" id="IPR050626">
    <property type="entry name" value="Peptidase_M16"/>
</dbReference>
<feature type="domain" description="Peptidase M16 N-terminal" evidence="7">
    <location>
        <begin position="2"/>
        <end position="93"/>
    </location>
</feature>
<evidence type="ECO:0000313" key="8">
    <source>
        <dbReference type="EMBL" id="KAA8563846.1"/>
    </source>
</evidence>
<evidence type="ECO:0000256" key="4">
    <source>
        <dbReference type="ARBA" id="ARBA00022801"/>
    </source>
</evidence>
<dbReference type="GO" id="GO:0005739">
    <property type="term" value="C:mitochondrion"/>
    <property type="evidence" value="ECO:0007669"/>
    <property type="project" value="TreeGrafter"/>
</dbReference>
<keyword evidence="5" id="KW-0862">Zinc</keyword>
<evidence type="ECO:0000256" key="3">
    <source>
        <dbReference type="ARBA" id="ARBA00022723"/>
    </source>
</evidence>
<keyword evidence="3" id="KW-0479">Metal-binding</keyword>
<name>A0A5M9J884_MONFR</name>
<dbReference type="GO" id="GO:0004222">
    <property type="term" value="F:metalloendopeptidase activity"/>
    <property type="evidence" value="ECO:0007669"/>
    <property type="project" value="TreeGrafter"/>
</dbReference>
<dbReference type="GO" id="GO:0043171">
    <property type="term" value="P:peptide catabolic process"/>
    <property type="evidence" value="ECO:0007669"/>
    <property type="project" value="TreeGrafter"/>
</dbReference>
<evidence type="ECO:0000256" key="1">
    <source>
        <dbReference type="ARBA" id="ARBA00007261"/>
    </source>
</evidence>
<sequence>MDVNVGNFSDPEDFPGMAHAVEHLLFMGTKKYPVENAYSQYLSSNSGSSNAYTGATSTNYYFEVAAKSGEDGDSGDANPSPLYGALDRFAQFL</sequence>
<comment type="caution">
    <text evidence="8">The sequence shown here is derived from an EMBL/GenBank/DDBJ whole genome shotgun (WGS) entry which is preliminary data.</text>
</comment>
<gene>
    <name evidence="8" type="ORF">EYC84_011861</name>
</gene>
<dbReference type="AlphaFoldDB" id="A0A5M9J884"/>
<evidence type="ECO:0000313" key="9">
    <source>
        <dbReference type="Proteomes" id="UP000322873"/>
    </source>
</evidence>
<keyword evidence="9" id="KW-1185">Reference proteome</keyword>
<evidence type="ECO:0000259" key="7">
    <source>
        <dbReference type="Pfam" id="PF00675"/>
    </source>
</evidence>
<dbReference type="PANTHER" id="PTHR43690">
    <property type="entry name" value="NARDILYSIN"/>
    <property type="match status" value="1"/>
</dbReference>
<dbReference type="GO" id="GO:0051603">
    <property type="term" value="P:proteolysis involved in protein catabolic process"/>
    <property type="evidence" value="ECO:0007669"/>
    <property type="project" value="TreeGrafter"/>
</dbReference>
<reference evidence="8 9" key="1">
    <citation type="submission" date="2019-06" db="EMBL/GenBank/DDBJ databases">
        <title>Genome Sequence of the Brown Rot Fungal Pathogen Monilinia fructicola.</title>
        <authorList>
            <person name="De Miccolis Angelini R.M."/>
            <person name="Landi L."/>
            <person name="Abate D."/>
            <person name="Pollastro S."/>
            <person name="Romanazzi G."/>
            <person name="Faretra F."/>
        </authorList>
    </citation>
    <scope>NUCLEOTIDE SEQUENCE [LARGE SCALE GENOMIC DNA]</scope>
    <source>
        <strain evidence="8 9">Mfrc123</strain>
    </source>
</reference>
<accession>A0A5M9J884</accession>
<dbReference type="VEuPathDB" id="FungiDB:MFRU_036g00550"/>
<organism evidence="8 9">
    <name type="scientific">Monilinia fructicola</name>
    <name type="common">Brown rot fungus</name>
    <name type="synonym">Ciboria fructicola</name>
    <dbReference type="NCBI Taxonomy" id="38448"/>
    <lineage>
        <taxon>Eukaryota</taxon>
        <taxon>Fungi</taxon>
        <taxon>Dikarya</taxon>
        <taxon>Ascomycota</taxon>
        <taxon>Pezizomycotina</taxon>
        <taxon>Leotiomycetes</taxon>
        <taxon>Helotiales</taxon>
        <taxon>Sclerotiniaceae</taxon>
        <taxon>Monilinia</taxon>
    </lineage>
</organism>
<dbReference type="GO" id="GO:0005829">
    <property type="term" value="C:cytosol"/>
    <property type="evidence" value="ECO:0007669"/>
    <property type="project" value="TreeGrafter"/>
</dbReference>
<dbReference type="Pfam" id="PF00675">
    <property type="entry name" value="Peptidase_M16"/>
    <property type="match status" value="1"/>
</dbReference>
<evidence type="ECO:0000256" key="5">
    <source>
        <dbReference type="ARBA" id="ARBA00022833"/>
    </source>
</evidence>
<dbReference type="GO" id="GO:0046872">
    <property type="term" value="F:metal ion binding"/>
    <property type="evidence" value="ECO:0007669"/>
    <property type="project" value="UniProtKB-KW"/>
</dbReference>
<dbReference type="PANTHER" id="PTHR43690:SF18">
    <property type="entry name" value="INSULIN-DEGRADING ENZYME-RELATED"/>
    <property type="match status" value="1"/>
</dbReference>
<dbReference type="InterPro" id="IPR011249">
    <property type="entry name" value="Metalloenz_LuxS/M16"/>
</dbReference>
<comment type="similarity">
    <text evidence="1">Belongs to the peptidase M16 family.</text>
</comment>
<evidence type="ECO:0000256" key="2">
    <source>
        <dbReference type="ARBA" id="ARBA00022670"/>
    </source>
</evidence>
<keyword evidence="6" id="KW-0482">Metalloprotease</keyword>
<keyword evidence="2" id="KW-0645">Protease</keyword>
<dbReference type="SUPFAM" id="SSF63411">
    <property type="entry name" value="LuxS/MPP-like metallohydrolase"/>
    <property type="match status" value="1"/>
</dbReference>
<dbReference type="Proteomes" id="UP000322873">
    <property type="component" value="Unassembled WGS sequence"/>
</dbReference>
<dbReference type="EMBL" id="VICG01000016">
    <property type="protein sequence ID" value="KAA8563846.1"/>
    <property type="molecule type" value="Genomic_DNA"/>
</dbReference>
<proteinExistence type="inferred from homology"/>
<evidence type="ECO:0000256" key="6">
    <source>
        <dbReference type="ARBA" id="ARBA00023049"/>
    </source>
</evidence>
<protein>
    <recommendedName>
        <fullName evidence="7">Peptidase M16 N-terminal domain-containing protein</fullName>
    </recommendedName>
</protein>